<evidence type="ECO:0000313" key="3">
    <source>
        <dbReference type="Proteomes" id="UP000049855"/>
    </source>
</evidence>
<dbReference type="InterPro" id="IPR038740">
    <property type="entry name" value="BioF2-like_GNAT_dom"/>
</dbReference>
<protein>
    <recommendedName>
        <fullName evidence="1">BioF2-like acetyltransferase domain-containing protein</fullName>
    </recommendedName>
</protein>
<dbReference type="SUPFAM" id="SSF55729">
    <property type="entry name" value="Acyl-CoA N-acyltransferases (Nat)"/>
    <property type="match status" value="1"/>
</dbReference>
<dbReference type="Proteomes" id="UP000049855">
    <property type="component" value="Unassembled WGS sequence"/>
</dbReference>
<evidence type="ECO:0000313" key="2">
    <source>
        <dbReference type="EMBL" id="CQR74722.1"/>
    </source>
</evidence>
<dbReference type="Pfam" id="PF13480">
    <property type="entry name" value="Acetyltransf_6"/>
    <property type="match status" value="1"/>
</dbReference>
<evidence type="ECO:0000259" key="1">
    <source>
        <dbReference type="Pfam" id="PF13480"/>
    </source>
</evidence>
<dbReference type="InterPro" id="IPR016181">
    <property type="entry name" value="Acyl_CoA_acyltransferase"/>
</dbReference>
<name>A0A0U1L4U1_9FIRM</name>
<gene>
    <name evidence="2" type="ORF">SpAn4DRAFT_4079</name>
</gene>
<dbReference type="AlphaFoldDB" id="A0A0U1L4U1"/>
<reference evidence="3" key="1">
    <citation type="submission" date="2015-03" db="EMBL/GenBank/DDBJ databases">
        <authorList>
            <person name="Nijsse Bart"/>
        </authorList>
    </citation>
    <scope>NUCLEOTIDE SEQUENCE [LARGE SCALE GENOMIC DNA]</scope>
</reference>
<feature type="domain" description="BioF2-like acetyltransferase" evidence="1">
    <location>
        <begin position="168"/>
        <end position="303"/>
    </location>
</feature>
<sequence length="365" mass="42163">MTQGKLYWLNGKIPDDIDVWKTFWEESVTRRPHDHPGYLRAMATLDLTPMAVLFEHPTGATIFYAFYLHSLNNLEFIGDTICPLFHIVSPYGYGGPIYQGQAKYYEEISAEFESAFNAVLQERGVISEFVREDIFQERLAIRLYGRHVQQQLNAVVRLERDPEEHWRNYKHKVRKNVKKAISTGLKVVFDPNGEYLDEFLKIYYNTMERTGARSSFFFAKECFEVLGCTLGAAGGLTYVHVFEGERIISTELLLLSPDTIYSFLGGTLASEFDKRPNDLLKHETILWGRRQGLKYYVLGGGVSPGDGIFAYKEAFDPGSVYAFFIREVQHDIGKYNQLTQLRKQFEAERGIEWKQRPDFFPAYLS</sequence>
<dbReference type="EMBL" id="CTRP01000015">
    <property type="protein sequence ID" value="CQR74722.1"/>
    <property type="molecule type" value="Genomic_DNA"/>
</dbReference>
<keyword evidence="3" id="KW-1185">Reference proteome</keyword>
<dbReference type="RefSeq" id="WP_021166548.1">
    <property type="nucleotide sequence ID" value="NZ_CTRP01000015.1"/>
</dbReference>
<accession>A0A0U1L4U1</accession>
<organism evidence="2 3">
    <name type="scientific">Sporomusa ovata</name>
    <dbReference type="NCBI Taxonomy" id="2378"/>
    <lineage>
        <taxon>Bacteria</taxon>
        <taxon>Bacillati</taxon>
        <taxon>Bacillota</taxon>
        <taxon>Negativicutes</taxon>
        <taxon>Selenomonadales</taxon>
        <taxon>Sporomusaceae</taxon>
        <taxon>Sporomusa</taxon>
    </lineage>
</organism>
<proteinExistence type="predicted"/>
<dbReference type="Gene3D" id="3.40.630.30">
    <property type="match status" value="1"/>
</dbReference>